<dbReference type="Proteomes" id="UP000181898">
    <property type="component" value="Chromosome"/>
</dbReference>
<name>A0A1L3JFI4_9FLAO</name>
<evidence type="ECO:0000259" key="2">
    <source>
        <dbReference type="Pfam" id="PF13590"/>
    </source>
</evidence>
<sequence>MKHLKYLLLFLVVACSSPKIVYDYDTQEDFTTYKTFNFFSDAGKGLNDFDIKRIESTIENTLNKQGLKLSETPDFYINYSSKELEKEEDNNVGVGIGGGNGGFGIGVSTGISLGAEKRLQQLTIDFVSAKEDQLFWQSISESLLKVKAAPEERTKHYQSLLPKVFSEFPPKKKK</sequence>
<feature type="domain" description="DUF4136" evidence="2">
    <location>
        <begin position="21"/>
        <end position="170"/>
    </location>
</feature>
<gene>
    <name evidence="3" type="ORF">LPB136_00120</name>
    <name evidence="4" type="ORF">LPB136_13595</name>
</gene>
<feature type="signal peptide" evidence="1">
    <location>
        <begin position="1"/>
        <end position="21"/>
    </location>
</feature>
<dbReference type="KEGG" id="ten:LPB136_13595"/>
<dbReference type="OrthoDB" id="1430233at2"/>
<dbReference type="EMBL" id="CP018155">
    <property type="protein sequence ID" value="APG66342.1"/>
    <property type="molecule type" value="Genomic_DNA"/>
</dbReference>
<dbReference type="InterPro" id="IPR025411">
    <property type="entry name" value="DUF4136"/>
</dbReference>
<keyword evidence="1" id="KW-0732">Signal</keyword>
<dbReference type="Pfam" id="PF13590">
    <property type="entry name" value="DUF4136"/>
    <property type="match status" value="1"/>
</dbReference>
<dbReference type="STRING" id="1850252.LPB136_00120"/>
<dbReference type="AlphaFoldDB" id="A0A1L3JFI4"/>
<dbReference type="RefSeq" id="WP_072554191.1">
    <property type="nucleotide sequence ID" value="NZ_CP018155.1"/>
</dbReference>
<dbReference type="KEGG" id="ten:LPB136_00120"/>
<evidence type="ECO:0000313" key="5">
    <source>
        <dbReference type="Proteomes" id="UP000181898"/>
    </source>
</evidence>
<dbReference type="Gene3D" id="3.30.160.670">
    <property type="match status" value="1"/>
</dbReference>
<keyword evidence="5" id="KW-1185">Reference proteome</keyword>
<dbReference type="EMBL" id="CP018155">
    <property type="protein sequence ID" value="APG63869.1"/>
    <property type="molecule type" value="Genomic_DNA"/>
</dbReference>
<evidence type="ECO:0000256" key="1">
    <source>
        <dbReference type="SAM" id="SignalP"/>
    </source>
</evidence>
<feature type="chain" id="PRO_5011896938" description="DUF4136 domain-containing protein" evidence="1">
    <location>
        <begin position="22"/>
        <end position="174"/>
    </location>
</feature>
<proteinExistence type="predicted"/>
<protein>
    <recommendedName>
        <fullName evidence="2">DUF4136 domain-containing protein</fullName>
    </recommendedName>
</protein>
<organism evidence="3 5">
    <name type="scientific">Tenacibaculum todarodis</name>
    <dbReference type="NCBI Taxonomy" id="1850252"/>
    <lineage>
        <taxon>Bacteria</taxon>
        <taxon>Pseudomonadati</taxon>
        <taxon>Bacteroidota</taxon>
        <taxon>Flavobacteriia</taxon>
        <taxon>Flavobacteriales</taxon>
        <taxon>Flavobacteriaceae</taxon>
        <taxon>Tenacibaculum</taxon>
    </lineage>
</organism>
<reference evidence="3 5" key="1">
    <citation type="submission" date="2016-11" db="EMBL/GenBank/DDBJ databases">
        <title>Tenacibaculum sp. LPB0136, isolated from marine environment.</title>
        <authorList>
            <person name="Kim E."/>
            <person name="Yi H."/>
        </authorList>
    </citation>
    <scope>NUCLEOTIDE SEQUENCE [LARGE SCALE GENOMIC DNA]</scope>
    <source>
        <strain evidence="3 5">LPB0136</strain>
    </source>
</reference>
<accession>A0A1L3JFI4</accession>
<evidence type="ECO:0000313" key="3">
    <source>
        <dbReference type="EMBL" id="APG63869.1"/>
    </source>
</evidence>
<evidence type="ECO:0000313" key="4">
    <source>
        <dbReference type="EMBL" id="APG66342.1"/>
    </source>
</evidence>